<evidence type="ECO:0000313" key="2">
    <source>
        <dbReference type="EMBL" id="PAX51124.1"/>
    </source>
</evidence>
<evidence type="ECO:0000256" key="1">
    <source>
        <dbReference type="SAM" id="SignalP"/>
    </source>
</evidence>
<comment type="caution">
    <text evidence="2">The sequence shown here is derived from an EMBL/GenBank/DDBJ whole genome shotgun (WGS) entry which is preliminary data.</text>
</comment>
<accession>A0A2A2TBH7</accession>
<keyword evidence="3" id="KW-1185">Reference proteome</keyword>
<dbReference type="PANTHER" id="PTHR37953">
    <property type="entry name" value="UPF0127 PROTEIN MJ1496"/>
    <property type="match status" value="1"/>
</dbReference>
<dbReference type="AlphaFoldDB" id="A0A2A2TBH7"/>
<dbReference type="OrthoDB" id="9808290at2"/>
<feature type="chain" id="PRO_5013353709" description="DUF192 domain-containing protein" evidence="1">
    <location>
        <begin position="26"/>
        <end position="179"/>
    </location>
</feature>
<organism evidence="2 3">
    <name type="scientific">Brunnivagina elsteri CCALA 953</name>
    <dbReference type="NCBI Taxonomy" id="987040"/>
    <lineage>
        <taxon>Bacteria</taxon>
        <taxon>Bacillati</taxon>
        <taxon>Cyanobacteriota</taxon>
        <taxon>Cyanophyceae</taxon>
        <taxon>Nostocales</taxon>
        <taxon>Calotrichaceae</taxon>
        <taxon>Brunnivagina</taxon>
    </lineage>
</organism>
<dbReference type="EMBL" id="NTFS01000467">
    <property type="protein sequence ID" value="PAX51124.1"/>
    <property type="molecule type" value="Genomic_DNA"/>
</dbReference>
<evidence type="ECO:0008006" key="4">
    <source>
        <dbReference type="Google" id="ProtNLM"/>
    </source>
</evidence>
<dbReference type="RefSeq" id="WP_095724514.1">
    <property type="nucleotide sequence ID" value="NZ_NTFS01000467.1"/>
</dbReference>
<sequence>MLRLSHLLPIILGILLIGCTTATTANPPTTTPSVQPSALVTTNTNRGQQLPISAVAVIPSGFNIQLEVAKTSKQQEMGLMYRPALANDRGMLFKFPSPQPVRFWMKNVPVALDMVFLHKGVIQGITSAAPPCAKEPCPTYGPDKLVDRVIELRAGRAAELGLKVSDRIEVKFIVPKDKK</sequence>
<dbReference type="Gene3D" id="2.60.120.1140">
    <property type="entry name" value="Protein of unknown function DUF192"/>
    <property type="match status" value="1"/>
</dbReference>
<protein>
    <recommendedName>
        <fullName evidence="4">DUF192 domain-containing protein</fullName>
    </recommendedName>
</protein>
<keyword evidence="1" id="KW-0732">Signal</keyword>
<reference evidence="2 3" key="1">
    <citation type="submission" date="2017-08" db="EMBL/GenBank/DDBJ databases">
        <title>Draft genome sequence of filamentous cyanobacterium Calothrix elsteri CCALA 953.</title>
        <authorList>
            <person name="Gagunashvili A.N."/>
            <person name="Elster J."/>
            <person name="Andresson O.S."/>
        </authorList>
    </citation>
    <scope>NUCLEOTIDE SEQUENCE [LARGE SCALE GENOMIC DNA]</scope>
    <source>
        <strain evidence="2 3">CCALA 953</strain>
    </source>
</reference>
<gene>
    <name evidence="2" type="ORF">CK510_26545</name>
</gene>
<dbReference type="Pfam" id="PF02643">
    <property type="entry name" value="DUF192"/>
    <property type="match status" value="1"/>
</dbReference>
<dbReference type="PROSITE" id="PS51257">
    <property type="entry name" value="PROKAR_LIPOPROTEIN"/>
    <property type="match status" value="1"/>
</dbReference>
<name>A0A2A2TBH7_9CYAN</name>
<dbReference type="InterPro" id="IPR003795">
    <property type="entry name" value="DUF192"/>
</dbReference>
<dbReference type="Proteomes" id="UP000218238">
    <property type="component" value="Unassembled WGS sequence"/>
</dbReference>
<dbReference type="PANTHER" id="PTHR37953:SF1">
    <property type="entry name" value="UPF0127 PROTEIN MJ1496"/>
    <property type="match status" value="1"/>
</dbReference>
<proteinExistence type="predicted"/>
<dbReference type="InterPro" id="IPR038695">
    <property type="entry name" value="Saro_0823-like_sf"/>
</dbReference>
<feature type="signal peptide" evidence="1">
    <location>
        <begin position="1"/>
        <end position="25"/>
    </location>
</feature>
<evidence type="ECO:0000313" key="3">
    <source>
        <dbReference type="Proteomes" id="UP000218238"/>
    </source>
</evidence>